<dbReference type="GO" id="GO:0000122">
    <property type="term" value="P:negative regulation of transcription by RNA polymerase II"/>
    <property type="evidence" value="ECO:0007669"/>
    <property type="project" value="UniProtKB-ARBA"/>
</dbReference>
<evidence type="ECO:0000256" key="9">
    <source>
        <dbReference type="PROSITE-ProRule" id="PRU00042"/>
    </source>
</evidence>
<keyword evidence="13" id="KW-1185">Reference proteome</keyword>
<dbReference type="AlphaFoldDB" id="A0AAD4N4R8"/>
<evidence type="ECO:0000256" key="2">
    <source>
        <dbReference type="ARBA" id="ARBA00022723"/>
    </source>
</evidence>
<dbReference type="FunFam" id="3.30.160.60:FF:000208">
    <property type="entry name" value="zinc finger protein Gfi-1b"/>
    <property type="match status" value="1"/>
</dbReference>
<keyword evidence="6" id="KW-0805">Transcription regulation</keyword>
<proteinExistence type="predicted"/>
<keyword evidence="3" id="KW-0677">Repeat</keyword>
<evidence type="ECO:0000256" key="3">
    <source>
        <dbReference type="ARBA" id="ARBA00022737"/>
    </source>
</evidence>
<evidence type="ECO:0000256" key="5">
    <source>
        <dbReference type="ARBA" id="ARBA00022833"/>
    </source>
</evidence>
<gene>
    <name evidence="12" type="ORF">DdX_07536</name>
</gene>
<feature type="region of interest" description="Disordered" evidence="10">
    <location>
        <begin position="1"/>
        <end position="63"/>
    </location>
</feature>
<dbReference type="FunFam" id="3.30.160.60:FF:000245">
    <property type="entry name" value="zinc finger protein Gfi-1"/>
    <property type="match status" value="1"/>
</dbReference>
<dbReference type="FunFam" id="3.30.160.60:FF:000432">
    <property type="entry name" value="zinc finger protein Gfi-1b isoform X1"/>
    <property type="match status" value="1"/>
</dbReference>
<keyword evidence="8" id="KW-0539">Nucleus</keyword>
<dbReference type="GO" id="GO:0000981">
    <property type="term" value="F:DNA-binding transcription factor activity, RNA polymerase II-specific"/>
    <property type="evidence" value="ECO:0007669"/>
    <property type="project" value="TreeGrafter"/>
</dbReference>
<feature type="compositionally biased region" description="Polar residues" evidence="10">
    <location>
        <begin position="106"/>
        <end position="120"/>
    </location>
</feature>
<keyword evidence="7" id="KW-0804">Transcription</keyword>
<organism evidence="12 13">
    <name type="scientific">Ditylenchus destructor</name>
    <dbReference type="NCBI Taxonomy" id="166010"/>
    <lineage>
        <taxon>Eukaryota</taxon>
        <taxon>Metazoa</taxon>
        <taxon>Ecdysozoa</taxon>
        <taxon>Nematoda</taxon>
        <taxon>Chromadorea</taxon>
        <taxon>Rhabditida</taxon>
        <taxon>Tylenchina</taxon>
        <taxon>Tylenchomorpha</taxon>
        <taxon>Sphaerularioidea</taxon>
        <taxon>Anguinidae</taxon>
        <taxon>Anguininae</taxon>
        <taxon>Ditylenchus</taxon>
    </lineage>
</organism>
<evidence type="ECO:0000256" key="7">
    <source>
        <dbReference type="ARBA" id="ARBA00023163"/>
    </source>
</evidence>
<keyword evidence="5" id="KW-0862">Zinc</keyword>
<feature type="domain" description="C2H2-type" evidence="11">
    <location>
        <begin position="319"/>
        <end position="346"/>
    </location>
</feature>
<name>A0AAD4N4R8_9BILA</name>
<dbReference type="Proteomes" id="UP001201812">
    <property type="component" value="Unassembled WGS sequence"/>
</dbReference>
<feature type="region of interest" description="Disordered" evidence="10">
    <location>
        <begin position="97"/>
        <end position="120"/>
    </location>
</feature>
<dbReference type="InterPro" id="IPR013087">
    <property type="entry name" value="Znf_C2H2_type"/>
</dbReference>
<dbReference type="FunFam" id="3.30.160.60:FF:000446">
    <property type="entry name" value="Zinc finger protein"/>
    <property type="match status" value="1"/>
</dbReference>
<evidence type="ECO:0000256" key="6">
    <source>
        <dbReference type="ARBA" id="ARBA00023015"/>
    </source>
</evidence>
<dbReference type="GO" id="GO:0000978">
    <property type="term" value="F:RNA polymerase II cis-regulatory region sequence-specific DNA binding"/>
    <property type="evidence" value="ECO:0007669"/>
    <property type="project" value="TreeGrafter"/>
</dbReference>
<dbReference type="SUPFAM" id="SSF57667">
    <property type="entry name" value="beta-beta-alpha zinc fingers"/>
    <property type="match status" value="2"/>
</dbReference>
<feature type="domain" description="C2H2-type" evidence="11">
    <location>
        <begin position="291"/>
        <end position="318"/>
    </location>
</feature>
<dbReference type="PANTHER" id="PTHR23235">
    <property type="entry name" value="KRUEPPEL-LIKE TRANSCRIPTION FACTOR"/>
    <property type="match status" value="1"/>
</dbReference>
<dbReference type="PROSITE" id="PS50157">
    <property type="entry name" value="ZINC_FINGER_C2H2_2"/>
    <property type="match status" value="4"/>
</dbReference>
<dbReference type="GO" id="GO:0008270">
    <property type="term" value="F:zinc ion binding"/>
    <property type="evidence" value="ECO:0007669"/>
    <property type="project" value="UniProtKB-KW"/>
</dbReference>
<keyword evidence="4 9" id="KW-0863">Zinc-finger</keyword>
<dbReference type="SMART" id="SM00355">
    <property type="entry name" value="ZnF_C2H2"/>
    <property type="match status" value="4"/>
</dbReference>
<dbReference type="Pfam" id="PF00096">
    <property type="entry name" value="zf-C2H2"/>
    <property type="match status" value="3"/>
</dbReference>
<evidence type="ECO:0000259" key="11">
    <source>
        <dbReference type="PROSITE" id="PS50157"/>
    </source>
</evidence>
<evidence type="ECO:0000313" key="12">
    <source>
        <dbReference type="EMBL" id="KAI1716480.1"/>
    </source>
</evidence>
<evidence type="ECO:0000256" key="1">
    <source>
        <dbReference type="ARBA" id="ARBA00004123"/>
    </source>
</evidence>
<evidence type="ECO:0000256" key="4">
    <source>
        <dbReference type="ARBA" id="ARBA00022771"/>
    </source>
</evidence>
<feature type="compositionally biased region" description="Low complexity" evidence="10">
    <location>
        <begin position="34"/>
        <end position="45"/>
    </location>
</feature>
<comment type="subcellular location">
    <subcellularLocation>
        <location evidence="1">Nucleus</location>
    </subcellularLocation>
</comment>
<reference evidence="12" key="1">
    <citation type="submission" date="2022-01" db="EMBL/GenBank/DDBJ databases">
        <title>Genome Sequence Resource for Two Populations of Ditylenchus destructor, the Migratory Endoparasitic Phytonematode.</title>
        <authorList>
            <person name="Zhang H."/>
            <person name="Lin R."/>
            <person name="Xie B."/>
        </authorList>
    </citation>
    <scope>NUCLEOTIDE SEQUENCE</scope>
    <source>
        <strain evidence="12">BazhouSP</strain>
    </source>
</reference>
<evidence type="ECO:0000256" key="10">
    <source>
        <dbReference type="SAM" id="MobiDB-lite"/>
    </source>
</evidence>
<dbReference type="GO" id="GO:0005634">
    <property type="term" value="C:nucleus"/>
    <property type="evidence" value="ECO:0007669"/>
    <property type="project" value="UniProtKB-SubCell"/>
</dbReference>
<evidence type="ECO:0000313" key="13">
    <source>
        <dbReference type="Proteomes" id="UP001201812"/>
    </source>
</evidence>
<dbReference type="EMBL" id="JAKKPZ010000010">
    <property type="protein sequence ID" value="KAI1716480.1"/>
    <property type="molecule type" value="Genomic_DNA"/>
</dbReference>
<evidence type="ECO:0000256" key="8">
    <source>
        <dbReference type="ARBA" id="ARBA00023242"/>
    </source>
</evidence>
<keyword evidence="2" id="KW-0479">Metal-binding</keyword>
<dbReference type="InterPro" id="IPR036236">
    <property type="entry name" value="Znf_C2H2_sf"/>
</dbReference>
<dbReference type="Gene3D" id="3.30.160.60">
    <property type="entry name" value="Classic Zinc Finger"/>
    <property type="match status" value="4"/>
</dbReference>
<protein>
    <submittedName>
        <fullName evidence="12">Zinc-finger double domain-containing protein</fullName>
    </submittedName>
</protein>
<sequence length="527" mass="57872">MTSFETSYQALKESTPKSPSGHRIGYSVDQLLQNNASKGSSSNGNRTAPPSPVFDSHENGSEIKSDNEISAGAAFLLQQRLLAQSLAMSSLSRTPLTFGAPRPLTPSLSHQTSNHHSDQTITADPKGLLINNALAMFAAQQHHWRQMAALNLLRNHQAGPLSASSYNLMKQDATLGSSQSEQNSHKVQPQFQNWLHSFNNFFNQSSHDSPHVHSLFQKSDSLNSPGHDFTQTFSSLSDEKSAKISAHKPRKNKVRAADFRVESSPLLSIPNRPLSSSLHSITSAPSGDKQFDCPQCGKIFKRSSTLSTHLLIHSDTRPYPCEYCGKRFHQKSDMKKHTYIHTGEKPHKCAVCGKAFSQSSNLITHTRKHTGYKPFACDICGRTFQRKVDRRRHSEAHRITEVPQIGNCDTDVKDLDNDIKAIAASLFADETESVSLAVSASSDESGEPMELEPIKETKESANHVLSRLGIGELADELFAKASAKALALNGQSNTTIFYDNKGDNYKGREDEDVLDLSMPGASVGFSL</sequence>
<dbReference type="PROSITE" id="PS00028">
    <property type="entry name" value="ZINC_FINGER_C2H2_1"/>
    <property type="match status" value="4"/>
</dbReference>
<dbReference type="PANTHER" id="PTHR23235:SF120">
    <property type="entry name" value="KRUPPEL-LIKE FACTOR 15"/>
    <property type="match status" value="1"/>
</dbReference>
<comment type="caution">
    <text evidence="12">The sequence shown here is derived from an EMBL/GenBank/DDBJ whole genome shotgun (WGS) entry which is preliminary data.</text>
</comment>
<feature type="domain" description="C2H2-type" evidence="11">
    <location>
        <begin position="375"/>
        <end position="397"/>
    </location>
</feature>
<accession>A0AAD4N4R8</accession>
<feature type="domain" description="C2H2-type" evidence="11">
    <location>
        <begin position="347"/>
        <end position="374"/>
    </location>
</feature>